<evidence type="ECO:0000256" key="2">
    <source>
        <dbReference type="SAM" id="MobiDB-lite"/>
    </source>
</evidence>
<evidence type="ECO:0000256" key="1">
    <source>
        <dbReference type="SAM" id="Coils"/>
    </source>
</evidence>
<organism evidence="3 4">
    <name type="scientific">Prorocentrum cordatum</name>
    <dbReference type="NCBI Taxonomy" id="2364126"/>
    <lineage>
        <taxon>Eukaryota</taxon>
        <taxon>Sar</taxon>
        <taxon>Alveolata</taxon>
        <taxon>Dinophyceae</taxon>
        <taxon>Prorocentrales</taxon>
        <taxon>Prorocentraceae</taxon>
        <taxon>Prorocentrum</taxon>
    </lineage>
</organism>
<proteinExistence type="predicted"/>
<feature type="coiled-coil region" evidence="1">
    <location>
        <begin position="22"/>
        <end position="56"/>
    </location>
</feature>
<evidence type="ECO:0000313" key="3">
    <source>
        <dbReference type="EMBL" id="CAK0862024.1"/>
    </source>
</evidence>
<sequence length="205" mass="21050">EVLAYLKKLGVDSSAIVAVGEAEKTATEAVKKKARVNEIERQREALDEELATVNGSLAKGREDLVQAQELLCTAHASLFDGPLKAMSAGLASSVAESTEGKAALEKLQQLPRAAEEAKCAADDAAAAAGASASPPGGGGERAAANDGDSGDIDMDLLGGEDFAERKQAFDTAAKELEAPKGGPQEVLDAAKRKYMAAAQAIGVKR</sequence>
<feature type="compositionally biased region" description="Low complexity" evidence="2">
    <location>
        <begin position="125"/>
        <end position="134"/>
    </location>
</feature>
<protein>
    <submittedName>
        <fullName evidence="3">Uncharacterized protein</fullName>
    </submittedName>
</protein>
<dbReference type="Proteomes" id="UP001189429">
    <property type="component" value="Unassembled WGS sequence"/>
</dbReference>
<feature type="non-terminal residue" evidence="3">
    <location>
        <position position="1"/>
    </location>
</feature>
<reference evidence="3" key="1">
    <citation type="submission" date="2023-10" db="EMBL/GenBank/DDBJ databases">
        <authorList>
            <person name="Chen Y."/>
            <person name="Shah S."/>
            <person name="Dougan E. K."/>
            <person name="Thang M."/>
            <person name="Chan C."/>
        </authorList>
    </citation>
    <scope>NUCLEOTIDE SEQUENCE [LARGE SCALE GENOMIC DNA]</scope>
</reference>
<feature type="region of interest" description="Disordered" evidence="2">
    <location>
        <begin position="125"/>
        <end position="157"/>
    </location>
</feature>
<accession>A0ABN9USG1</accession>
<keyword evidence="1" id="KW-0175">Coiled coil</keyword>
<comment type="caution">
    <text evidence="3">The sequence shown here is derived from an EMBL/GenBank/DDBJ whole genome shotgun (WGS) entry which is preliminary data.</text>
</comment>
<evidence type="ECO:0000313" key="4">
    <source>
        <dbReference type="Proteomes" id="UP001189429"/>
    </source>
</evidence>
<keyword evidence="4" id="KW-1185">Reference proteome</keyword>
<gene>
    <name evidence="3" type="ORF">PCOR1329_LOCUS50543</name>
</gene>
<feature type="non-terminal residue" evidence="3">
    <location>
        <position position="205"/>
    </location>
</feature>
<name>A0ABN9USG1_9DINO</name>
<dbReference type="EMBL" id="CAUYUJ010016116">
    <property type="protein sequence ID" value="CAK0862024.1"/>
    <property type="molecule type" value="Genomic_DNA"/>
</dbReference>